<sequence length="403" mass="46641">MMGNLFNKYFLNNFISDYRKGLMERIDKTEITESTDINSLVERLKDEYSIQPIIIAEPKPSEPKETTRQRQNHWGETYKQKVFEIFVTIPFEGNSDLFYCHPSTSTIVYLDKGATINKTSVTATIVLEQLDENTYFSEVNKIVGTLSSNLPTIHREIQPWNTGLEGLIKQSLESRKAIVSKKFDFMEKIGLKVNPKSTEYLVPPTIVKKTIPTPATETSKTVAKEKIPILQEEVYTDIREVLYNVGKAIERKPSIYKDKHEEDLRDVFLLFLETRYDSTTGIGEAFNKKGKTDILLKYAKDGTNLFVAECKFWKGQKKLTEALDQLLGYLTHRDSKTALIFFVDQKEMTSIVITIKTEITKHSNFSRHLKDTYEHSINYEFTLPDDRNKKIQIEVMLFHFPTI</sequence>
<name>A0A4R7CWF1_9SPHI</name>
<dbReference type="RefSeq" id="WP_133641452.1">
    <property type="nucleotide sequence ID" value="NZ_SNZV01000008.1"/>
</dbReference>
<dbReference type="AlphaFoldDB" id="A0A4R7CWF1"/>
<evidence type="ECO:0000313" key="1">
    <source>
        <dbReference type="EMBL" id="TDS11012.1"/>
    </source>
</evidence>
<comment type="caution">
    <text evidence="1">The sequence shown here is derived from an EMBL/GenBank/DDBJ whole genome shotgun (WGS) entry which is preliminary data.</text>
</comment>
<dbReference type="Proteomes" id="UP000294752">
    <property type="component" value="Unassembled WGS sequence"/>
</dbReference>
<dbReference type="OrthoDB" id="5447244at2"/>
<protein>
    <submittedName>
        <fullName evidence="1">Uncharacterized protein</fullName>
    </submittedName>
</protein>
<gene>
    <name evidence="1" type="ORF">B0I21_10869</name>
</gene>
<organism evidence="1 2">
    <name type="scientific">Sphingobacterium paludis</name>
    <dbReference type="NCBI Taxonomy" id="1476465"/>
    <lineage>
        <taxon>Bacteria</taxon>
        <taxon>Pseudomonadati</taxon>
        <taxon>Bacteroidota</taxon>
        <taxon>Sphingobacteriia</taxon>
        <taxon>Sphingobacteriales</taxon>
        <taxon>Sphingobacteriaceae</taxon>
        <taxon>Sphingobacterium</taxon>
    </lineage>
</organism>
<evidence type="ECO:0000313" key="2">
    <source>
        <dbReference type="Proteomes" id="UP000294752"/>
    </source>
</evidence>
<reference evidence="1 2" key="1">
    <citation type="submission" date="2019-03" db="EMBL/GenBank/DDBJ databases">
        <title>Genomic Encyclopedia of Type Strains, Phase III (KMG-III): the genomes of soil and plant-associated and newly described type strains.</title>
        <authorList>
            <person name="Whitman W."/>
        </authorList>
    </citation>
    <scope>NUCLEOTIDE SEQUENCE [LARGE SCALE GENOMIC DNA]</scope>
    <source>
        <strain evidence="1 2">CGMCC 1.12801</strain>
    </source>
</reference>
<keyword evidence="2" id="KW-1185">Reference proteome</keyword>
<dbReference type="EMBL" id="SNZV01000008">
    <property type="protein sequence ID" value="TDS11012.1"/>
    <property type="molecule type" value="Genomic_DNA"/>
</dbReference>
<proteinExistence type="predicted"/>
<accession>A0A4R7CWF1</accession>